<dbReference type="RefSeq" id="WP_072989377.1">
    <property type="nucleotide sequence ID" value="NZ_FQZB01000012.1"/>
</dbReference>
<name>A0A1M6NPF0_9CLOT</name>
<evidence type="ECO:0000313" key="1">
    <source>
        <dbReference type="EMBL" id="SHJ97599.1"/>
    </source>
</evidence>
<dbReference type="EMBL" id="FQZB01000012">
    <property type="protein sequence ID" value="SHJ97599.1"/>
    <property type="molecule type" value="Genomic_DNA"/>
</dbReference>
<dbReference type="Proteomes" id="UP000184310">
    <property type="component" value="Unassembled WGS sequence"/>
</dbReference>
<dbReference type="STRING" id="1121302.SAMN02745163_02970"/>
<evidence type="ECO:0000313" key="2">
    <source>
        <dbReference type="Proteomes" id="UP000184310"/>
    </source>
</evidence>
<gene>
    <name evidence="1" type="ORF">SAMN02745163_02970</name>
</gene>
<protein>
    <recommendedName>
        <fullName evidence="3">ADP-ribosylation/crystallin J1</fullName>
    </recommendedName>
</protein>
<reference evidence="1 2" key="1">
    <citation type="submission" date="2016-11" db="EMBL/GenBank/DDBJ databases">
        <authorList>
            <person name="Jaros S."/>
            <person name="Januszkiewicz K."/>
            <person name="Wedrychowicz H."/>
        </authorList>
    </citation>
    <scope>NUCLEOTIDE SEQUENCE [LARGE SCALE GENOMIC DNA]</scope>
    <source>
        <strain evidence="1 2">DSM 21758</strain>
    </source>
</reference>
<proteinExistence type="predicted"/>
<organism evidence="1 2">
    <name type="scientific">Clostridium cavendishii DSM 21758</name>
    <dbReference type="NCBI Taxonomy" id="1121302"/>
    <lineage>
        <taxon>Bacteria</taxon>
        <taxon>Bacillati</taxon>
        <taxon>Bacillota</taxon>
        <taxon>Clostridia</taxon>
        <taxon>Eubacteriales</taxon>
        <taxon>Clostridiaceae</taxon>
        <taxon>Clostridium</taxon>
    </lineage>
</organism>
<dbReference type="OrthoDB" id="883590at2"/>
<keyword evidence="2" id="KW-1185">Reference proteome</keyword>
<dbReference type="AlphaFoldDB" id="A0A1M6NPF0"/>
<evidence type="ECO:0008006" key="3">
    <source>
        <dbReference type="Google" id="ProtNLM"/>
    </source>
</evidence>
<accession>A0A1M6NPF0</accession>
<sequence length="113" mass="13552">MLLFRPVGKAELELIEKTDYTAFPPRLPQQPIFYPVLNQKYAEEIAERWNTKDINSQYKGYVLKFEVDDTYISKFEIQIVGKSYHQELWIPAEELEDFNRYIRGKIEVVKNFE</sequence>